<comment type="caution">
    <text evidence="4">The sequence shown here is derived from an EMBL/GenBank/DDBJ whole genome shotgun (WGS) entry which is preliminary data.</text>
</comment>
<dbReference type="PROSITE" id="PS50157">
    <property type="entry name" value="ZINC_FINGER_C2H2_2"/>
    <property type="match status" value="1"/>
</dbReference>
<evidence type="ECO:0000256" key="2">
    <source>
        <dbReference type="SAM" id="MobiDB-lite"/>
    </source>
</evidence>
<evidence type="ECO:0000313" key="5">
    <source>
        <dbReference type="Proteomes" id="UP000218231"/>
    </source>
</evidence>
<protein>
    <recommendedName>
        <fullName evidence="3">C2H2-type domain-containing protein</fullName>
    </recommendedName>
</protein>
<dbReference type="GO" id="GO:0008270">
    <property type="term" value="F:zinc ion binding"/>
    <property type="evidence" value="ECO:0007669"/>
    <property type="project" value="UniProtKB-KW"/>
</dbReference>
<feature type="region of interest" description="Disordered" evidence="2">
    <location>
        <begin position="308"/>
        <end position="328"/>
    </location>
</feature>
<dbReference type="Proteomes" id="UP000218231">
    <property type="component" value="Unassembled WGS sequence"/>
</dbReference>
<dbReference type="Gene3D" id="3.30.160.60">
    <property type="entry name" value="Classic Zinc Finger"/>
    <property type="match status" value="1"/>
</dbReference>
<gene>
    <name evidence="4" type="ORF">WR25_06890</name>
</gene>
<dbReference type="PROSITE" id="PS00028">
    <property type="entry name" value="ZINC_FINGER_C2H2_1"/>
    <property type="match status" value="2"/>
</dbReference>
<evidence type="ECO:0000259" key="3">
    <source>
        <dbReference type="PROSITE" id="PS50157"/>
    </source>
</evidence>
<dbReference type="EMBL" id="LIAE01007222">
    <property type="protein sequence ID" value="PAV80885.1"/>
    <property type="molecule type" value="Genomic_DNA"/>
</dbReference>
<keyword evidence="5" id="KW-1185">Reference proteome</keyword>
<dbReference type="OrthoDB" id="10039931at2759"/>
<dbReference type="InterPro" id="IPR036236">
    <property type="entry name" value="Znf_C2H2_sf"/>
</dbReference>
<evidence type="ECO:0000256" key="1">
    <source>
        <dbReference type="PROSITE-ProRule" id="PRU00042"/>
    </source>
</evidence>
<feature type="domain" description="C2H2-type" evidence="3">
    <location>
        <begin position="277"/>
        <end position="300"/>
    </location>
</feature>
<keyword evidence="1" id="KW-0863">Zinc-finger</keyword>
<dbReference type="InterPro" id="IPR013087">
    <property type="entry name" value="Znf_C2H2_type"/>
</dbReference>
<accession>A0A2A2L445</accession>
<name>A0A2A2L445_9BILA</name>
<proteinExistence type="predicted"/>
<keyword evidence="1" id="KW-0479">Metal-binding</keyword>
<reference evidence="4 5" key="1">
    <citation type="journal article" date="2017" name="Curr. Biol.">
        <title>Genome architecture and evolution of a unichromosomal asexual nematode.</title>
        <authorList>
            <person name="Fradin H."/>
            <person name="Zegar C."/>
            <person name="Gutwein M."/>
            <person name="Lucas J."/>
            <person name="Kovtun M."/>
            <person name="Corcoran D."/>
            <person name="Baugh L.R."/>
            <person name="Kiontke K."/>
            <person name="Gunsalus K."/>
            <person name="Fitch D.H."/>
            <person name="Piano F."/>
        </authorList>
    </citation>
    <scope>NUCLEOTIDE SEQUENCE [LARGE SCALE GENOMIC DNA]</scope>
    <source>
        <strain evidence="4">PF1309</strain>
    </source>
</reference>
<dbReference type="SMART" id="SM00355">
    <property type="entry name" value="ZnF_C2H2"/>
    <property type="match status" value="2"/>
</dbReference>
<evidence type="ECO:0000313" key="4">
    <source>
        <dbReference type="EMBL" id="PAV80885.1"/>
    </source>
</evidence>
<organism evidence="4 5">
    <name type="scientific">Diploscapter pachys</name>
    <dbReference type="NCBI Taxonomy" id="2018661"/>
    <lineage>
        <taxon>Eukaryota</taxon>
        <taxon>Metazoa</taxon>
        <taxon>Ecdysozoa</taxon>
        <taxon>Nematoda</taxon>
        <taxon>Chromadorea</taxon>
        <taxon>Rhabditida</taxon>
        <taxon>Rhabditina</taxon>
        <taxon>Rhabditomorpha</taxon>
        <taxon>Rhabditoidea</taxon>
        <taxon>Rhabditidae</taxon>
        <taxon>Diploscapter</taxon>
    </lineage>
</organism>
<dbReference type="SUPFAM" id="SSF57667">
    <property type="entry name" value="beta-beta-alpha zinc fingers"/>
    <property type="match status" value="1"/>
</dbReference>
<keyword evidence="1" id="KW-0862">Zinc</keyword>
<dbReference type="AlphaFoldDB" id="A0A2A2L445"/>
<sequence length="328" mass="38169">MCKNSMSQAKSTSQPIAYQPDQVIGYGSYSGQDRQYELEEGEIVGDGDGFWTDVVEQEPEVADYVPQIDQFVRHNPTEDVRWYSIENDLYKGYDFNYFNLPFVSQRQQQKHQSVSCQAPDKNAIALPMETEDELQRAIQSIEIDEDYPKPVVTFELVDYDPYARPTAPLILGMKVRVKDDDQKLADKLERRRILKGEGPIAKVFRPMDEVTIDKKTQIKRKLFAKLGLKVPYTISEEENPMLSRAFQRTYCHICKQNFSSAKMLFMHKIHEHGEKAIPCPICHTHFRTKASLDKHHKEVHVIQGRRSLHTHMSRHRSEHGGLRRSNRY</sequence>